<dbReference type="InterPro" id="IPR036322">
    <property type="entry name" value="WD40_repeat_dom_sf"/>
</dbReference>
<comment type="caution">
    <text evidence="1">The sequence shown here is derived from an EMBL/GenBank/DDBJ whole genome shotgun (WGS) entry which is preliminary data.</text>
</comment>
<dbReference type="InterPro" id="IPR015943">
    <property type="entry name" value="WD40/YVTN_repeat-like_dom_sf"/>
</dbReference>
<evidence type="ECO:0000313" key="1">
    <source>
        <dbReference type="EMBL" id="ETN99720.1"/>
    </source>
</evidence>
<dbReference type="SUPFAM" id="SSF50978">
    <property type="entry name" value="WD40 repeat-like"/>
    <property type="match status" value="1"/>
</dbReference>
<sequence length="130" mass="15383">MNKTKKNFLMIFWRVGVKQVDILHTYKYLNKEPTVTLFVLHGRTFEIWNVAFNKSNEMQDFIVFSPDGSTFVSSTNNGMQSWNIESGKKVMRFEGITNIMRKYNFLQMVNILLQVHVLIILNLKNKFKKK</sequence>
<dbReference type="Proteomes" id="UP000023152">
    <property type="component" value="Unassembled WGS sequence"/>
</dbReference>
<dbReference type="EMBL" id="ASPP01043122">
    <property type="protein sequence ID" value="ETN99720.1"/>
    <property type="molecule type" value="Genomic_DNA"/>
</dbReference>
<accession>X6LEA9</accession>
<organism evidence="1 2">
    <name type="scientific">Reticulomyxa filosa</name>
    <dbReference type="NCBI Taxonomy" id="46433"/>
    <lineage>
        <taxon>Eukaryota</taxon>
        <taxon>Sar</taxon>
        <taxon>Rhizaria</taxon>
        <taxon>Retaria</taxon>
        <taxon>Foraminifera</taxon>
        <taxon>Monothalamids</taxon>
        <taxon>Reticulomyxidae</taxon>
        <taxon>Reticulomyxa</taxon>
    </lineage>
</organism>
<proteinExistence type="predicted"/>
<evidence type="ECO:0000313" key="2">
    <source>
        <dbReference type="Proteomes" id="UP000023152"/>
    </source>
</evidence>
<dbReference type="AlphaFoldDB" id="X6LEA9"/>
<name>X6LEA9_RETFI</name>
<protein>
    <submittedName>
        <fullName evidence="1">WD-40 repeat protein</fullName>
    </submittedName>
</protein>
<reference evidence="1 2" key="1">
    <citation type="journal article" date="2013" name="Curr. Biol.">
        <title>The Genome of the Foraminiferan Reticulomyxa filosa.</title>
        <authorList>
            <person name="Glockner G."/>
            <person name="Hulsmann N."/>
            <person name="Schleicher M."/>
            <person name="Noegel A.A."/>
            <person name="Eichinger L."/>
            <person name="Gallinger C."/>
            <person name="Pawlowski J."/>
            <person name="Sierra R."/>
            <person name="Euteneuer U."/>
            <person name="Pillet L."/>
            <person name="Moustafa A."/>
            <person name="Platzer M."/>
            <person name="Groth M."/>
            <person name="Szafranski K."/>
            <person name="Schliwa M."/>
        </authorList>
    </citation>
    <scope>NUCLEOTIDE SEQUENCE [LARGE SCALE GENOMIC DNA]</scope>
</reference>
<gene>
    <name evidence="1" type="ORF">RFI_37747</name>
</gene>
<dbReference type="Gene3D" id="2.130.10.10">
    <property type="entry name" value="YVTN repeat-like/Quinoprotein amine dehydrogenase"/>
    <property type="match status" value="1"/>
</dbReference>
<keyword evidence="2" id="KW-1185">Reference proteome</keyword>